<gene>
    <name evidence="5" type="ORF">EI97DRAFT_385719</name>
</gene>
<dbReference type="PROSITE" id="PS00463">
    <property type="entry name" value="ZN2_CY6_FUNGAL_1"/>
    <property type="match status" value="1"/>
</dbReference>
<dbReference type="Pfam" id="PF00172">
    <property type="entry name" value="Zn_clus"/>
    <property type="match status" value="1"/>
</dbReference>
<dbReference type="InterPro" id="IPR021858">
    <property type="entry name" value="Fun_TF"/>
</dbReference>
<dbReference type="InterPro" id="IPR001138">
    <property type="entry name" value="Zn2Cys6_DnaBD"/>
</dbReference>
<evidence type="ECO:0000256" key="2">
    <source>
        <dbReference type="ARBA" id="ARBA00023242"/>
    </source>
</evidence>
<dbReference type="PROSITE" id="PS50048">
    <property type="entry name" value="ZN2_CY6_FUNGAL_2"/>
    <property type="match status" value="1"/>
</dbReference>
<dbReference type="Pfam" id="PF11951">
    <property type="entry name" value="Fungal_trans_2"/>
    <property type="match status" value="1"/>
</dbReference>
<dbReference type="InterPro" id="IPR036864">
    <property type="entry name" value="Zn2-C6_fun-type_DNA-bd_sf"/>
</dbReference>
<sequence>MLSSGLSLPNKACHNCRRKRWKCDRSLPTCQKCLSTGSECLGYGKLFIWNQGVASRGKMMGKSFADTEPLDGTRKLSKEREAGSHSGSHPTSEPSVINQSGVVVASQAGLASPGVDRSIAPVAIYKDPAAREIARALAEPLTAHLDERYRDYLVHFATKLCADMVAYDGPGKNPMRELVPATSSFPFLLHIMIANSAFHVFNISKGPIHIQEEEGHNNAELIWRNAPNQKFYRDALVAKQKALGSLAQFLATVSPINFDLVLAAILLFVNYDLIESGKEQWKPHLEGAQKLVSLLGTPPYILPGKSMSHLRIYLLSDYLVFSVLGSTFRFSSSAKLFPDTVDIEPILQYAETNNYLSCPAPLLRIMLGSFNLSDSIDSEESLTVQHELKLKELIEMTLSFDPAAWLQQFKPASPFEDLSKRFHIVSALRSAVCIYLVRFIPITNPLLDPSGGTAVVSLTGLANDVVQHLSQLSPSDTLYKSITWPLFLAGAESEDPDERAWIMGSLDTFYAQMHWGYVHTVKRVLEAVWRFKEEGALCWVTEVKKMGGEILIA</sequence>
<dbReference type="EMBL" id="ML986520">
    <property type="protein sequence ID" value="KAF2272514.1"/>
    <property type="molecule type" value="Genomic_DNA"/>
</dbReference>
<comment type="subcellular location">
    <subcellularLocation>
        <location evidence="1">Nucleus</location>
    </subcellularLocation>
</comment>
<dbReference type="SUPFAM" id="SSF57701">
    <property type="entry name" value="Zn2/Cys6 DNA-binding domain"/>
    <property type="match status" value="1"/>
</dbReference>
<keyword evidence="2" id="KW-0539">Nucleus</keyword>
<dbReference type="Gene3D" id="4.10.240.10">
    <property type="entry name" value="Zn(2)-C6 fungal-type DNA-binding domain"/>
    <property type="match status" value="1"/>
</dbReference>
<dbReference type="CDD" id="cd00067">
    <property type="entry name" value="GAL4"/>
    <property type="match status" value="1"/>
</dbReference>
<dbReference type="AlphaFoldDB" id="A0A6A6J8I6"/>
<evidence type="ECO:0000259" key="4">
    <source>
        <dbReference type="PROSITE" id="PS50048"/>
    </source>
</evidence>
<dbReference type="OrthoDB" id="5380854at2759"/>
<dbReference type="GO" id="GO:0000981">
    <property type="term" value="F:DNA-binding transcription factor activity, RNA polymerase II-specific"/>
    <property type="evidence" value="ECO:0007669"/>
    <property type="project" value="InterPro"/>
</dbReference>
<dbReference type="PANTHER" id="PTHR37534:SF51">
    <property type="entry name" value="ACRIFLAVINE SENSITIVITY CONTROL PROTEIN ACR-2"/>
    <property type="match status" value="1"/>
</dbReference>
<dbReference type="GO" id="GO:0045944">
    <property type="term" value="P:positive regulation of transcription by RNA polymerase II"/>
    <property type="evidence" value="ECO:0007669"/>
    <property type="project" value="TreeGrafter"/>
</dbReference>
<evidence type="ECO:0000313" key="6">
    <source>
        <dbReference type="Proteomes" id="UP000800097"/>
    </source>
</evidence>
<feature type="domain" description="Zn(2)-C6 fungal-type" evidence="4">
    <location>
        <begin position="12"/>
        <end position="40"/>
    </location>
</feature>
<dbReference type="RefSeq" id="XP_033650053.1">
    <property type="nucleotide sequence ID" value="XM_033796034.1"/>
</dbReference>
<dbReference type="Proteomes" id="UP000800097">
    <property type="component" value="Unassembled WGS sequence"/>
</dbReference>
<dbReference type="GO" id="GO:0005634">
    <property type="term" value="C:nucleus"/>
    <property type="evidence" value="ECO:0007669"/>
    <property type="project" value="UniProtKB-SubCell"/>
</dbReference>
<dbReference type="PANTHER" id="PTHR37534">
    <property type="entry name" value="TRANSCRIPTIONAL ACTIVATOR PROTEIN UGA3"/>
    <property type="match status" value="1"/>
</dbReference>
<keyword evidence="6" id="KW-1185">Reference proteome</keyword>
<protein>
    <recommendedName>
        <fullName evidence="4">Zn(2)-C6 fungal-type domain-containing protein</fullName>
    </recommendedName>
</protein>
<dbReference type="GO" id="GO:0000976">
    <property type="term" value="F:transcription cis-regulatory region binding"/>
    <property type="evidence" value="ECO:0007669"/>
    <property type="project" value="TreeGrafter"/>
</dbReference>
<dbReference type="GeneID" id="54549209"/>
<name>A0A6A6J8I6_WESOR</name>
<feature type="compositionally biased region" description="Polar residues" evidence="3">
    <location>
        <begin position="85"/>
        <end position="96"/>
    </location>
</feature>
<accession>A0A6A6J8I6</accession>
<evidence type="ECO:0000256" key="3">
    <source>
        <dbReference type="SAM" id="MobiDB-lite"/>
    </source>
</evidence>
<dbReference type="GO" id="GO:0008270">
    <property type="term" value="F:zinc ion binding"/>
    <property type="evidence" value="ECO:0007669"/>
    <property type="project" value="InterPro"/>
</dbReference>
<evidence type="ECO:0000313" key="5">
    <source>
        <dbReference type="EMBL" id="KAF2272514.1"/>
    </source>
</evidence>
<reference evidence="5" key="1">
    <citation type="journal article" date="2020" name="Stud. Mycol.">
        <title>101 Dothideomycetes genomes: a test case for predicting lifestyles and emergence of pathogens.</title>
        <authorList>
            <person name="Haridas S."/>
            <person name="Albert R."/>
            <person name="Binder M."/>
            <person name="Bloem J."/>
            <person name="Labutti K."/>
            <person name="Salamov A."/>
            <person name="Andreopoulos B."/>
            <person name="Baker S."/>
            <person name="Barry K."/>
            <person name="Bills G."/>
            <person name="Bluhm B."/>
            <person name="Cannon C."/>
            <person name="Castanera R."/>
            <person name="Culley D."/>
            <person name="Daum C."/>
            <person name="Ezra D."/>
            <person name="Gonzalez J."/>
            <person name="Henrissat B."/>
            <person name="Kuo A."/>
            <person name="Liang C."/>
            <person name="Lipzen A."/>
            <person name="Lutzoni F."/>
            <person name="Magnuson J."/>
            <person name="Mondo S."/>
            <person name="Nolan M."/>
            <person name="Ohm R."/>
            <person name="Pangilinan J."/>
            <person name="Park H.-J."/>
            <person name="Ramirez L."/>
            <person name="Alfaro M."/>
            <person name="Sun H."/>
            <person name="Tritt A."/>
            <person name="Yoshinaga Y."/>
            <person name="Zwiers L.-H."/>
            <person name="Turgeon B."/>
            <person name="Goodwin S."/>
            <person name="Spatafora J."/>
            <person name="Crous P."/>
            <person name="Grigoriev I."/>
        </authorList>
    </citation>
    <scope>NUCLEOTIDE SEQUENCE</scope>
    <source>
        <strain evidence="5">CBS 379.55</strain>
    </source>
</reference>
<evidence type="ECO:0000256" key="1">
    <source>
        <dbReference type="ARBA" id="ARBA00004123"/>
    </source>
</evidence>
<organism evidence="5 6">
    <name type="scientific">Westerdykella ornata</name>
    <dbReference type="NCBI Taxonomy" id="318751"/>
    <lineage>
        <taxon>Eukaryota</taxon>
        <taxon>Fungi</taxon>
        <taxon>Dikarya</taxon>
        <taxon>Ascomycota</taxon>
        <taxon>Pezizomycotina</taxon>
        <taxon>Dothideomycetes</taxon>
        <taxon>Pleosporomycetidae</taxon>
        <taxon>Pleosporales</taxon>
        <taxon>Sporormiaceae</taxon>
        <taxon>Westerdykella</taxon>
    </lineage>
</organism>
<feature type="region of interest" description="Disordered" evidence="3">
    <location>
        <begin position="77"/>
        <end position="96"/>
    </location>
</feature>
<dbReference type="SMART" id="SM00066">
    <property type="entry name" value="GAL4"/>
    <property type="match status" value="1"/>
</dbReference>
<proteinExistence type="predicted"/>